<comment type="cofactor">
    <cofactor evidence="11 12">
        <name>Zn(2+)</name>
        <dbReference type="ChEBI" id="CHEBI:29105"/>
    </cofactor>
    <text evidence="11 12">Binds 1 zinc ion per subunit.</text>
</comment>
<keyword evidence="10 11" id="KW-1208">Phospholipid metabolism</keyword>
<dbReference type="InterPro" id="IPR016205">
    <property type="entry name" value="Glycerol_DH"/>
</dbReference>
<keyword evidence="2 11" id="KW-0444">Lipid biosynthesis</keyword>
<feature type="binding site" evidence="12">
    <location>
        <position position="243"/>
    </location>
    <ligand>
        <name>glycerol</name>
        <dbReference type="ChEBI" id="CHEBI:17754"/>
    </ligand>
</feature>
<keyword evidence="4 11" id="KW-0862">Zinc</keyword>
<keyword evidence="7 11" id="KW-0520">NAD</keyword>
<keyword evidence="6 11" id="KW-0560">Oxidoreductase</keyword>
<evidence type="ECO:0000256" key="14">
    <source>
        <dbReference type="PIRSR" id="PIRSR000112-3"/>
    </source>
</evidence>
<comment type="pathway">
    <text evidence="11">Membrane lipid metabolism; glycerophospholipid metabolism.</text>
</comment>
<dbReference type="HAMAP" id="MF_00497_A">
    <property type="entry name" value="G1P_dehydrogenase_A"/>
    <property type="match status" value="1"/>
</dbReference>
<dbReference type="GO" id="GO:0006650">
    <property type="term" value="P:glycerophospholipid metabolic process"/>
    <property type="evidence" value="ECO:0007669"/>
    <property type="project" value="UniProtKB-UniRule"/>
</dbReference>
<feature type="binding site" evidence="11">
    <location>
        <position position="243"/>
    </location>
    <ligand>
        <name>Zn(2+)</name>
        <dbReference type="ChEBI" id="CHEBI:29105"/>
        <note>catalytic</note>
    </ligand>
</feature>
<name>A0A4P2VC31_9ARCH</name>
<dbReference type="InterPro" id="IPR023002">
    <property type="entry name" value="G1P_dehydrogenase_arc"/>
</dbReference>
<comment type="catalytic activity">
    <reaction evidence="11">
        <text>sn-glycerol 1-phosphate + NADP(+) = dihydroxyacetone phosphate + NADPH + H(+)</text>
        <dbReference type="Rhea" id="RHEA:21416"/>
        <dbReference type="ChEBI" id="CHEBI:15378"/>
        <dbReference type="ChEBI" id="CHEBI:57642"/>
        <dbReference type="ChEBI" id="CHEBI:57685"/>
        <dbReference type="ChEBI" id="CHEBI:57783"/>
        <dbReference type="ChEBI" id="CHEBI:58349"/>
        <dbReference type="EC" id="1.1.1.261"/>
    </reaction>
</comment>
<comment type="similarity">
    <text evidence="11">Belongs to the glycerol-1-phosphate dehydrogenase family.</text>
</comment>
<dbReference type="GO" id="GO:0008654">
    <property type="term" value="P:phospholipid biosynthetic process"/>
    <property type="evidence" value="ECO:0007669"/>
    <property type="project" value="UniProtKB-KW"/>
</dbReference>
<evidence type="ECO:0000256" key="10">
    <source>
        <dbReference type="ARBA" id="ARBA00023264"/>
    </source>
</evidence>
<evidence type="ECO:0000256" key="13">
    <source>
        <dbReference type="PIRSR" id="PIRSR000112-2"/>
    </source>
</evidence>
<evidence type="ECO:0000256" key="8">
    <source>
        <dbReference type="ARBA" id="ARBA00023098"/>
    </source>
</evidence>
<comment type="catalytic activity">
    <reaction evidence="11">
        <text>sn-glycerol 1-phosphate + NAD(+) = dihydroxyacetone phosphate + NADH + H(+)</text>
        <dbReference type="Rhea" id="RHEA:21412"/>
        <dbReference type="ChEBI" id="CHEBI:15378"/>
        <dbReference type="ChEBI" id="CHEBI:57540"/>
        <dbReference type="ChEBI" id="CHEBI:57642"/>
        <dbReference type="ChEBI" id="CHEBI:57685"/>
        <dbReference type="ChEBI" id="CHEBI:57945"/>
        <dbReference type="EC" id="1.1.1.261"/>
    </reaction>
</comment>
<organism evidence="15 16">
    <name type="scientific">Conexivisphaera calida</name>
    <dbReference type="NCBI Taxonomy" id="1874277"/>
    <lineage>
        <taxon>Archaea</taxon>
        <taxon>Nitrososphaerota</taxon>
        <taxon>Conexivisphaeria</taxon>
        <taxon>Conexivisphaerales</taxon>
        <taxon>Conexivisphaeraceae</taxon>
        <taxon>Conexivisphaera</taxon>
    </lineage>
</organism>
<feature type="binding site" evidence="11">
    <location>
        <position position="163"/>
    </location>
    <ligand>
        <name>Zn(2+)</name>
        <dbReference type="ChEBI" id="CHEBI:29105"/>
        <note>catalytic</note>
    </ligand>
</feature>
<reference evidence="15 16" key="1">
    <citation type="journal article" date="2019" name="ISME J.">
        <title>Isolation and characterization of a thermophilic sulfur- and iron-reducing thaumarchaeote from a terrestrial acidic hot spring.</title>
        <authorList>
            <person name="Kato S."/>
            <person name="Itoh T."/>
            <person name="Yuki M."/>
            <person name="Nagamori M."/>
            <person name="Ohnishi M."/>
            <person name="Uematsu K."/>
            <person name="Suzuki K."/>
            <person name="Takashina T."/>
            <person name="Ohkuma M."/>
        </authorList>
    </citation>
    <scope>NUCLEOTIDE SEQUENCE [LARGE SCALE GENOMIC DNA]</scope>
    <source>
        <strain evidence="15 16">NAS-02</strain>
    </source>
</reference>
<keyword evidence="3 11" id="KW-0479">Metal-binding</keyword>
<dbReference type="EMBL" id="AP018732">
    <property type="protein sequence ID" value="BBE41687.1"/>
    <property type="molecule type" value="Genomic_DNA"/>
</dbReference>
<dbReference type="CDD" id="cd08173">
    <property type="entry name" value="Gro1PDH"/>
    <property type="match status" value="1"/>
</dbReference>
<dbReference type="Gene3D" id="3.40.50.1970">
    <property type="match status" value="1"/>
</dbReference>
<sequence>MRLPERVVVGDDLLGTVGDEIREVREAKRALVITGPNVGRMFGEVVGRSLRDAGLDHGILIVDSPTKDEARRAAERAREFDVIIGLGGGKPIDVAKYAAHLAGIWFASVPTSAAHDGIASPMASLKDSDAPYSEMMSPPRIVIADIRAISSSPPNLSRSGFGDLLAKVTATKDWRLAKVEVGEYYGEYAAHLALLSAQVVMSNRKLIGRMDEDGIRVLVEALISAGVAAGIAGSSRPCSGSEHLISHALDIISQGKGLHGEKVGISTTIAARLHGMNWRRILRALDDVGAPTSFGQLGIAREEVCRAIVMAPSIRPNRYTILHKVRPDHAQACSLVDELGVA</sequence>
<gene>
    <name evidence="11" type="primary">egsA</name>
    <name evidence="15" type="ORF">NAS2_0294</name>
</gene>
<dbReference type="UniPathway" id="UPA00940"/>
<dbReference type="GO" id="GO:0106357">
    <property type="term" value="F:glycerol-1-phosphate dehydrogenase (NAD+) activity"/>
    <property type="evidence" value="ECO:0007669"/>
    <property type="project" value="RHEA"/>
</dbReference>
<keyword evidence="16" id="KW-1185">Reference proteome</keyword>
<evidence type="ECO:0000256" key="7">
    <source>
        <dbReference type="ARBA" id="ARBA00023027"/>
    </source>
</evidence>
<dbReference type="GO" id="GO:0005737">
    <property type="term" value="C:cytoplasm"/>
    <property type="evidence" value="ECO:0007669"/>
    <property type="project" value="UniProtKB-SubCell"/>
</dbReference>
<evidence type="ECO:0000256" key="3">
    <source>
        <dbReference type="ARBA" id="ARBA00022723"/>
    </source>
</evidence>
<dbReference type="PANTHER" id="PTHR43616:SF5">
    <property type="entry name" value="GLYCEROL DEHYDROGENASE 1"/>
    <property type="match status" value="1"/>
</dbReference>
<keyword evidence="1 11" id="KW-0963">Cytoplasm</keyword>
<feature type="binding site" evidence="13">
    <location>
        <position position="116"/>
    </location>
    <ligand>
        <name>glycerol</name>
        <dbReference type="ChEBI" id="CHEBI:17754"/>
    </ligand>
</feature>
<dbReference type="GO" id="GO:0046872">
    <property type="term" value="F:metal ion binding"/>
    <property type="evidence" value="ECO:0007669"/>
    <property type="project" value="UniProtKB-KW"/>
</dbReference>
<feature type="binding site" evidence="11">
    <location>
        <position position="116"/>
    </location>
    <ligand>
        <name>substrate</name>
    </ligand>
</feature>
<evidence type="ECO:0000256" key="5">
    <source>
        <dbReference type="ARBA" id="ARBA00022857"/>
    </source>
</evidence>
<evidence type="ECO:0000256" key="4">
    <source>
        <dbReference type="ARBA" id="ARBA00022833"/>
    </source>
</evidence>
<evidence type="ECO:0000256" key="11">
    <source>
        <dbReference type="HAMAP-Rule" id="MF_00497"/>
    </source>
</evidence>
<comment type="caution">
    <text evidence="11">Lacks conserved residue(s) required for the propagation of feature annotation.</text>
</comment>
<evidence type="ECO:0000313" key="16">
    <source>
        <dbReference type="Proteomes" id="UP000509448"/>
    </source>
</evidence>
<dbReference type="PIRSF" id="PIRSF000112">
    <property type="entry name" value="Glycerol_dehydrogenase"/>
    <property type="match status" value="1"/>
</dbReference>
<dbReference type="EC" id="1.1.1.261" evidence="11"/>
<feature type="binding site" evidence="12">
    <location>
        <position position="163"/>
    </location>
    <ligand>
        <name>glycerol</name>
        <dbReference type="ChEBI" id="CHEBI:17754"/>
    </ligand>
</feature>
<evidence type="ECO:0000256" key="12">
    <source>
        <dbReference type="PIRSR" id="PIRSR000112-1"/>
    </source>
</evidence>
<dbReference type="Pfam" id="PF13685">
    <property type="entry name" value="Fe-ADH_2"/>
    <property type="match status" value="1"/>
</dbReference>
<dbReference type="Gene3D" id="1.20.1090.10">
    <property type="entry name" value="Dehydroquinate synthase-like - alpha domain"/>
    <property type="match status" value="1"/>
</dbReference>
<dbReference type="SUPFAM" id="SSF56796">
    <property type="entry name" value="Dehydroquinate synthase-like"/>
    <property type="match status" value="1"/>
</dbReference>
<evidence type="ECO:0000256" key="2">
    <source>
        <dbReference type="ARBA" id="ARBA00022516"/>
    </source>
</evidence>
<keyword evidence="9 11" id="KW-0594">Phospholipid biosynthesis</keyword>
<keyword evidence="5 11" id="KW-0521">NADP</keyword>
<comment type="function">
    <text evidence="11">Catalyzes the NAD(P)H-dependent reduction of dihydroxyacetonephosphate (DHAP or glycerone phosphate) to glycerol 1-phosphate (G1P). The G1P thus generated is used as the glycerophosphate backbone of phospholipids in the cellular membranes of Archaea.</text>
</comment>
<feature type="binding site" evidence="11 14">
    <location>
        <begin position="89"/>
        <end position="93"/>
    </location>
    <ligand>
        <name>NAD(+)</name>
        <dbReference type="ChEBI" id="CHEBI:57540"/>
    </ligand>
</feature>
<protein>
    <recommendedName>
        <fullName evidence="11">Glycerol-1-phosphate dehydrogenase [NAD(P)+]</fullName>
        <shortName evidence="11">G1P dehydrogenase</shortName>
        <shortName evidence="11">G1PDH</shortName>
        <ecNumber evidence="11">1.1.1.261</ecNumber>
    </recommendedName>
    <alternativeName>
        <fullName evidence="11">Enantiomeric glycerophosphate synthase</fullName>
    </alternativeName>
    <alternativeName>
        <fullName evidence="11">sn-glycerol-1-phosphate dehydrogenase</fullName>
    </alternativeName>
</protein>
<feature type="binding site" evidence="11">
    <location>
        <position position="259"/>
    </location>
    <ligand>
        <name>Zn(2+)</name>
        <dbReference type="ChEBI" id="CHEBI:29105"/>
        <note>catalytic</note>
    </ligand>
</feature>
<evidence type="ECO:0000256" key="1">
    <source>
        <dbReference type="ARBA" id="ARBA00022490"/>
    </source>
</evidence>
<dbReference type="GO" id="GO:0106358">
    <property type="term" value="F:glycerol-1-phosphate dehydrogenase (NADP+) activity"/>
    <property type="evidence" value="ECO:0007669"/>
    <property type="project" value="RHEA"/>
</dbReference>
<feature type="binding site" evidence="11">
    <location>
        <position position="247"/>
    </location>
    <ligand>
        <name>substrate</name>
    </ligand>
</feature>
<feature type="binding site" evidence="11 14">
    <location>
        <position position="120"/>
    </location>
    <ligand>
        <name>NAD(+)</name>
        <dbReference type="ChEBI" id="CHEBI:57540"/>
    </ligand>
</feature>
<dbReference type="InterPro" id="IPR032837">
    <property type="entry name" value="G1PDH"/>
</dbReference>
<keyword evidence="8 11" id="KW-0443">Lipid metabolism</keyword>
<dbReference type="AlphaFoldDB" id="A0A4P2VC31"/>
<proteinExistence type="inferred from homology"/>
<evidence type="ECO:0000256" key="6">
    <source>
        <dbReference type="ARBA" id="ARBA00023002"/>
    </source>
</evidence>
<dbReference type="Proteomes" id="UP000509448">
    <property type="component" value="Chromosome"/>
</dbReference>
<evidence type="ECO:0000313" key="15">
    <source>
        <dbReference type="EMBL" id="BBE41687.1"/>
    </source>
</evidence>
<dbReference type="KEGG" id="ccai:NAS2_0294"/>
<feature type="binding site" evidence="12">
    <location>
        <position position="259"/>
    </location>
    <ligand>
        <name>glycerol</name>
        <dbReference type="ChEBI" id="CHEBI:17754"/>
    </ligand>
</feature>
<comment type="subcellular location">
    <subcellularLocation>
        <location evidence="11">Cytoplasm</location>
    </subcellularLocation>
</comment>
<dbReference type="PANTHER" id="PTHR43616">
    <property type="entry name" value="GLYCEROL DEHYDROGENASE"/>
    <property type="match status" value="1"/>
</dbReference>
<evidence type="ECO:0000256" key="9">
    <source>
        <dbReference type="ARBA" id="ARBA00023209"/>
    </source>
</evidence>
<feature type="binding site" evidence="11">
    <location>
        <position position="163"/>
    </location>
    <ligand>
        <name>substrate</name>
    </ligand>
</feature>
<accession>A0A4P2VC31</accession>